<evidence type="ECO:0000313" key="1">
    <source>
        <dbReference type="EMBL" id="KKL26655.1"/>
    </source>
</evidence>
<dbReference type="InterPro" id="IPR011990">
    <property type="entry name" value="TPR-like_helical_dom_sf"/>
</dbReference>
<dbReference type="SUPFAM" id="SSF48452">
    <property type="entry name" value="TPR-like"/>
    <property type="match status" value="1"/>
</dbReference>
<dbReference type="Pfam" id="PF13174">
    <property type="entry name" value="TPR_6"/>
    <property type="match status" value="1"/>
</dbReference>
<dbReference type="EMBL" id="LAZR01035757">
    <property type="protein sequence ID" value="KKL26655.1"/>
    <property type="molecule type" value="Genomic_DNA"/>
</dbReference>
<dbReference type="InterPro" id="IPR019734">
    <property type="entry name" value="TPR_rpt"/>
</dbReference>
<reference evidence="1" key="1">
    <citation type="journal article" date="2015" name="Nature">
        <title>Complex archaea that bridge the gap between prokaryotes and eukaryotes.</title>
        <authorList>
            <person name="Spang A."/>
            <person name="Saw J.H."/>
            <person name="Jorgensen S.L."/>
            <person name="Zaremba-Niedzwiedzka K."/>
            <person name="Martijn J."/>
            <person name="Lind A.E."/>
            <person name="van Eijk R."/>
            <person name="Schleper C."/>
            <person name="Guy L."/>
            <person name="Ettema T.J."/>
        </authorList>
    </citation>
    <scope>NUCLEOTIDE SEQUENCE</scope>
</reference>
<dbReference type="Gene3D" id="1.25.40.10">
    <property type="entry name" value="Tetratricopeptide repeat domain"/>
    <property type="match status" value="2"/>
</dbReference>
<proteinExistence type="predicted"/>
<protein>
    <recommendedName>
        <fullName evidence="2">Outer membrane lipoprotein BamD-like domain-containing protein</fullName>
    </recommendedName>
</protein>
<dbReference type="AlphaFoldDB" id="A0A0F9BXK6"/>
<name>A0A0F9BXK6_9ZZZZ</name>
<sequence length="277" mass="33031">MKLIKYFLLSCCLLFSPIYSYQVTPNQTAYEFFTQANHAFEKSEWIEVIKYSKIIIQKFPNTSFTKDALYYLGVAYFNLKDYEISNKYFTRYLKDDFNPKYFEETMHYKYSIAHFFKNGAKKRMFNWKKGPKVVAAEEDAILIFDEIIASMPNHEIAIRALFAKSELLFDDNEFKDAVSSFETLIERFEKHELAIESFIQIQKVYLKQTTYRKQDPNVLEFAKLNIEKFKEMHPLEIEKTKVLEDMLLEMKEKYATGFLEIADFYEKTKKNDAALLY</sequence>
<evidence type="ECO:0008006" key="2">
    <source>
        <dbReference type="Google" id="ProtNLM"/>
    </source>
</evidence>
<gene>
    <name evidence="1" type="ORF">LCGC14_2393110</name>
</gene>
<accession>A0A0F9BXK6</accession>
<comment type="caution">
    <text evidence="1">The sequence shown here is derived from an EMBL/GenBank/DDBJ whole genome shotgun (WGS) entry which is preliminary data.</text>
</comment>
<organism evidence="1">
    <name type="scientific">marine sediment metagenome</name>
    <dbReference type="NCBI Taxonomy" id="412755"/>
    <lineage>
        <taxon>unclassified sequences</taxon>
        <taxon>metagenomes</taxon>
        <taxon>ecological metagenomes</taxon>
    </lineage>
</organism>
<feature type="non-terminal residue" evidence="1">
    <location>
        <position position="277"/>
    </location>
</feature>